<protein>
    <submittedName>
        <fullName evidence="1">Uncharacterized protein</fullName>
    </submittedName>
</protein>
<reference evidence="1 2" key="1">
    <citation type="submission" date="2008-10" db="EMBL/GenBank/DDBJ databases">
        <title>Draft genome sequence of Desulvovibrio piger (ATCC 29098).</title>
        <authorList>
            <person name="Sudarsanam P."/>
            <person name="Ley R."/>
            <person name="Guruge J."/>
            <person name="Turnbaugh P.J."/>
            <person name="Mahowald M."/>
            <person name="Liep D."/>
            <person name="Gordon J."/>
        </authorList>
    </citation>
    <scope>NUCLEOTIDE SEQUENCE [LARGE SCALE GENOMIC DNA]</scope>
    <source>
        <strain evidence="1 2">ATCC 29098</strain>
    </source>
</reference>
<organism evidence="1 2">
    <name type="scientific">Desulfovibrio piger ATCC 29098</name>
    <dbReference type="NCBI Taxonomy" id="411464"/>
    <lineage>
        <taxon>Bacteria</taxon>
        <taxon>Pseudomonadati</taxon>
        <taxon>Thermodesulfobacteriota</taxon>
        <taxon>Desulfovibrionia</taxon>
        <taxon>Desulfovibrionales</taxon>
        <taxon>Desulfovibrionaceae</taxon>
        <taxon>Desulfovibrio</taxon>
    </lineage>
</organism>
<dbReference type="Proteomes" id="UP000003676">
    <property type="component" value="Unassembled WGS sequence"/>
</dbReference>
<sequence>MSYAPHCLPGKKYKIIAEDVDARHLPVFALPAGYPREKNFFHD</sequence>
<name>B6WW77_9BACT</name>
<dbReference type="EMBL" id="ABXU01000069">
    <property type="protein sequence ID" value="EEB32734.1"/>
    <property type="molecule type" value="Genomic_DNA"/>
</dbReference>
<evidence type="ECO:0000313" key="2">
    <source>
        <dbReference type="Proteomes" id="UP000003676"/>
    </source>
</evidence>
<comment type="caution">
    <text evidence="1">The sequence shown here is derived from an EMBL/GenBank/DDBJ whole genome shotgun (WGS) entry which is preliminary data.</text>
</comment>
<proteinExistence type="predicted"/>
<reference evidence="1 2" key="2">
    <citation type="submission" date="2008-10" db="EMBL/GenBank/DDBJ databases">
        <authorList>
            <person name="Fulton L."/>
            <person name="Clifton S."/>
            <person name="Fulton B."/>
            <person name="Xu J."/>
            <person name="Minx P."/>
            <person name="Pepin K.H."/>
            <person name="Johnson M."/>
            <person name="Bhonagiri V."/>
            <person name="Nash W.E."/>
            <person name="Mardis E.R."/>
            <person name="Wilson R.K."/>
        </authorList>
    </citation>
    <scope>NUCLEOTIDE SEQUENCE [LARGE SCALE GENOMIC DNA]</scope>
    <source>
        <strain evidence="1 2">ATCC 29098</strain>
    </source>
</reference>
<dbReference type="HOGENOM" id="CLU_3232724_0_0_7"/>
<gene>
    <name evidence="1" type="ORF">DESPIG_02344</name>
</gene>
<dbReference type="AlphaFoldDB" id="B6WW77"/>
<accession>B6WW77</accession>
<evidence type="ECO:0000313" key="1">
    <source>
        <dbReference type="EMBL" id="EEB32734.1"/>
    </source>
</evidence>